<proteinExistence type="predicted"/>
<evidence type="ECO:0000313" key="3">
    <source>
        <dbReference type="Proteomes" id="UP001211907"/>
    </source>
</evidence>
<dbReference type="Proteomes" id="UP001211907">
    <property type="component" value="Unassembled WGS sequence"/>
</dbReference>
<evidence type="ECO:0000313" key="2">
    <source>
        <dbReference type="EMBL" id="KAJ3135748.1"/>
    </source>
</evidence>
<gene>
    <name evidence="2" type="ORF">HK100_002438</name>
</gene>
<dbReference type="EMBL" id="JADGJH010000157">
    <property type="protein sequence ID" value="KAJ3135748.1"/>
    <property type="molecule type" value="Genomic_DNA"/>
</dbReference>
<reference evidence="2" key="1">
    <citation type="submission" date="2020-05" db="EMBL/GenBank/DDBJ databases">
        <title>Phylogenomic resolution of chytrid fungi.</title>
        <authorList>
            <person name="Stajich J.E."/>
            <person name="Amses K."/>
            <person name="Simmons R."/>
            <person name="Seto K."/>
            <person name="Myers J."/>
            <person name="Bonds A."/>
            <person name="Quandt C.A."/>
            <person name="Barry K."/>
            <person name="Liu P."/>
            <person name="Grigoriev I."/>
            <person name="Longcore J.E."/>
            <person name="James T.Y."/>
        </authorList>
    </citation>
    <scope>NUCLEOTIDE SEQUENCE</scope>
    <source>
        <strain evidence="2">JEL0513</strain>
    </source>
</reference>
<feature type="region of interest" description="Disordered" evidence="1">
    <location>
        <begin position="25"/>
        <end position="73"/>
    </location>
</feature>
<accession>A0AAD5XLE4</accession>
<feature type="compositionally biased region" description="Low complexity" evidence="1">
    <location>
        <begin position="39"/>
        <end position="73"/>
    </location>
</feature>
<organism evidence="2 3">
    <name type="scientific">Physocladia obscura</name>
    <dbReference type="NCBI Taxonomy" id="109957"/>
    <lineage>
        <taxon>Eukaryota</taxon>
        <taxon>Fungi</taxon>
        <taxon>Fungi incertae sedis</taxon>
        <taxon>Chytridiomycota</taxon>
        <taxon>Chytridiomycota incertae sedis</taxon>
        <taxon>Chytridiomycetes</taxon>
        <taxon>Chytridiales</taxon>
        <taxon>Chytriomycetaceae</taxon>
        <taxon>Physocladia</taxon>
    </lineage>
</organism>
<keyword evidence="3" id="KW-1185">Reference proteome</keyword>
<evidence type="ECO:0000256" key="1">
    <source>
        <dbReference type="SAM" id="MobiDB-lite"/>
    </source>
</evidence>
<dbReference type="AlphaFoldDB" id="A0AAD5XLE4"/>
<protein>
    <submittedName>
        <fullName evidence="2">Uncharacterized protein</fullName>
    </submittedName>
</protein>
<name>A0AAD5XLE4_9FUNG</name>
<sequence>MSNIRQPGAIQQAFSKLNGTLKTVFKSKKKKSRERVNNSSAATQTSTPTSVNEIAQAKQQIQPTEQQQQIFSSPPVAAAAEAKSTAVSEDYVCTHGDIVIY</sequence>
<comment type="caution">
    <text evidence="2">The sequence shown here is derived from an EMBL/GenBank/DDBJ whole genome shotgun (WGS) entry which is preliminary data.</text>
</comment>